<protein>
    <submittedName>
        <fullName evidence="2">Uncharacterized protein</fullName>
    </submittedName>
</protein>
<evidence type="ECO:0000313" key="3">
    <source>
        <dbReference type="Proteomes" id="UP001152622"/>
    </source>
</evidence>
<evidence type="ECO:0000313" key="2">
    <source>
        <dbReference type="EMBL" id="KAJ8374919.1"/>
    </source>
</evidence>
<dbReference type="Proteomes" id="UP001152622">
    <property type="component" value="Chromosome 2"/>
</dbReference>
<feature type="region of interest" description="Disordered" evidence="1">
    <location>
        <begin position="35"/>
        <end position="58"/>
    </location>
</feature>
<evidence type="ECO:0000256" key="1">
    <source>
        <dbReference type="SAM" id="MobiDB-lite"/>
    </source>
</evidence>
<feature type="compositionally biased region" description="Low complexity" evidence="1">
    <location>
        <begin position="143"/>
        <end position="155"/>
    </location>
</feature>
<feature type="compositionally biased region" description="Basic and acidic residues" evidence="1">
    <location>
        <begin position="235"/>
        <end position="245"/>
    </location>
</feature>
<comment type="caution">
    <text evidence="2">The sequence shown here is derived from an EMBL/GenBank/DDBJ whole genome shotgun (WGS) entry which is preliminary data.</text>
</comment>
<dbReference type="PANTHER" id="PTHR33862:SF3">
    <property type="entry name" value="OROFACIAL CLEFT 1 CANDIDATE GENE 1 PROTEIN"/>
    <property type="match status" value="1"/>
</dbReference>
<dbReference type="InterPro" id="IPR031390">
    <property type="entry name" value="OFCC1"/>
</dbReference>
<feature type="compositionally biased region" description="Basic residues" evidence="1">
    <location>
        <begin position="223"/>
        <end position="234"/>
    </location>
</feature>
<feature type="region of interest" description="Disordered" evidence="1">
    <location>
        <begin position="193"/>
        <end position="256"/>
    </location>
</feature>
<accession>A0A9Q1G4T4</accession>
<gene>
    <name evidence="2" type="ORF">SKAU_G00054990</name>
</gene>
<name>A0A9Q1G4T4_SYNKA</name>
<keyword evidence="3" id="KW-1185">Reference proteome</keyword>
<dbReference type="OrthoDB" id="347244at2759"/>
<dbReference type="EMBL" id="JAINUF010000002">
    <property type="protein sequence ID" value="KAJ8374919.1"/>
    <property type="molecule type" value="Genomic_DNA"/>
</dbReference>
<reference evidence="2" key="1">
    <citation type="journal article" date="2023" name="Science">
        <title>Genome structures resolve the early diversification of teleost fishes.</title>
        <authorList>
            <person name="Parey E."/>
            <person name="Louis A."/>
            <person name="Montfort J."/>
            <person name="Bouchez O."/>
            <person name="Roques C."/>
            <person name="Iampietro C."/>
            <person name="Lluch J."/>
            <person name="Castinel A."/>
            <person name="Donnadieu C."/>
            <person name="Desvignes T."/>
            <person name="Floi Bucao C."/>
            <person name="Jouanno E."/>
            <person name="Wen M."/>
            <person name="Mejri S."/>
            <person name="Dirks R."/>
            <person name="Jansen H."/>
            <person name="Henkel C."/>
            <person name="Chen W.J."/>
            <person name="Zahm M."/>
            <person name="Cabau C."/>
            <person name="Klopp C."/>
            <person name="Thompson A.W."/>
            <person name="Robinson-Rechavi M."/>
            <person name="Braasch I."/>
            <person name="Lecointre G."/>
            <person name="Bobe J."/>
            <person name="Postlethwait J.H."/>
            <person name="Berthelot C."/>
            <person name="Roest Crollius H."/>
            <person name="Guiguen Y."/>
        </authorList>
    </citation>
    <scope>NUCLEOTIDE SEQUENCE</scope>
    <source>
        <strain evidence="2">WJC10195</strain>
    </source>
</reference>
<feature type="region of interest" description="Disordered" evidence="1">
    <location>
        <begin position="136"/>
        <end position="158"/>
    </location>
</feature>
<proteinExistence type="predicted"/>
<sequence>MVLGSGLPQMASALPPQPVSHCHLGGVVLLSHFSSAGSKHGPRKGSSTRRAMPHPTQLTTKKKELSKLFDECNTLQVRCTASANKQQCHQDGVPRGTNGFRCSARRGTGNPLGAVRHKVAVYDYIWTEDPSAGCATSSCDPQRGAGPSGAAPGRGETSTRVSVYTLHLSGLREQHRHFLRQPDGAIVEVTGNVTGAEPPQSVIACPRKGQEKDAGTCSSHQLRERKKKKAAWRSHRVEPAGRSRSESGAAPKHLSL</sequence>
<organism evidence="2 3">
    <name type="scientific">Synaphobranchus kaupii</name>
    <name type="common">Kaup's arrowtooth eel</name>
    <dbReference type="NCBI Taxonomy" id="118154"/>
    <lineage>
        <taxon>Eukaryota</taxon>
        <taxon>Metazoa</taxon>
        <taxon>Chordata</taxon>
        <taxon>Craniata</taxon>
        <taxon>Vertebrata</taxon>
        <taxon>Euteleostomi</taxon>
        <taxon>Actinopterygii</taxon>
        <taxon>Neopterygii</taxon>
        <taxon>Teleostei</taxon>
        <taxon>Anguilliformes</taxon>
        <taxon>Synaphobranchidae</taxon>
        <taxon>Synaphobranchus</taxon>
    </lineage>
</organism>
<dbReference type="AlphaFoldDB" id="A0A9Q1G4T4"/>
<dbReference type="PANTHER" id="PTHR33862">
    <property type="entry name" value="OROFACIAL CLEFT 1 CANDIDATE GENE 1 PROTEIN"/>
    <property type="match status" value="1"/>
</dbReference>